<dbReference type="GO" id="GO:0003677">
    <property type="term" value="F:DNA binding"/>
    <property type="evidence" value="ECO:0007669"/>
    <property type="project" value="InterPro"/>
</dbReference>
<feature type="compositionally biased region" description="Low complexity" evidence="1">
    <location>
        <begin position="32"/>
        <end position="48"/>
    </location>
</feature>
<proteinExistence type="predicted"/>
<name>A0AAV9PTV5_9PEZI</name>
<dbReference type="Gene3D" id="3.10.260.10">
    <property type="entry name" value="Transcription regulator HTH, APSES-type DNA-binding domain"/>
    <property type="match status" value="1"/>
</dbReference>
<feature type="domain" description="HTH APSES-type" evidence="2">
    <location>
        <begin position="118"/>
        <end position="238"/>
    </location>
</feature>
<dbReference type="InterPro" id="IPR003163">
    <property type="entry name" value="Tscrpt_reg_HTH_APSES-type"/>
</dbReference>
<evidence type="ECO:0000256" key="1">
    <source>
        <dbReference type="SAM" id="MobiDB-lite"/>
    </source>
</evidence>
<protein>
    <recommendedName>
        <fullName evidence="2">HTH APSES-type domain-containing protein</fullName>
    </recommendedName>
</protein>
<organism evidence="3 4">
    <name type="scientific">Saxophila tyrrhenica</name>
    <dbReference type="NCBI Taxonomy" id="1690608"/>
    <lineage>
        <taxon>Eukaryota</taxon>
        <taxon>Fungi</taxon>
        <taxon>Dikarya</taxon>
        <taxon>Ascomycota</taxon>
        <taxon>Pezizomycotina</taxon>
        <taxon>Dothideomycetes</taxon>
        <taxon>Dothideomycetidae</taxon>
        <taxon>Mycosphaerellales</taxon>
        <taxon>Extremaceae</taxon>
        <taxon>Saxophila</taxon>
    </lineage>
</organism>
<dbReference type="GO" id="GO:0030907">
    <property type="term" value="C:MBF transcription complex"/>
    <property type="evidence" value="ECO:0007669"/>
    <property type="project" value="TreeGrafter"/>
</dbReference>
<evidence type="ECO:0000259" key="2">
    <source>
        <dbReference type="PROSITE" id="PS51299"/>
    </source>
</evidence>
<dbReference type="SUPFAM" id="SSF54616">
    <property type="entry name" value="DNA-binding domain of Mlu1-box binding protein MBP1"/>
    <property type="match status" value="1"/>
</dbReference>
<dbReference type="GeneID" id="89922257"/>
<keyword evidence="4" id="KW-1185">Reference proteome</keyword>
<sequence length="535" mass="58217">MAHTSTNDASPSPPLTPAYTTTESKAFPTPQSVTTAASSAAKAQEHATTSTLPISNTGTASVNYPAFEIHERPICLSRADQDELYRKHKLFKMKTATKDGSGCISDVTKHIPYSSDKKGFGEKTGRDGFNVFEYSFQLPDEGDGKPYTVMWDYENGLVRITPFFKACKYSKTTPAKALSTNAGVKELSHSITGGALTAQGYWLPYQCARAICLTFCWHIRWPLVHIFGPSFIRECLPPSDPNFGKFKISQEIVRCATLEVEAWKPSPTSTRNNTATAAPRSTPAPKALRPRSLKPPFKPGSPFDSSSSQTSSYRLTTPLADSPGISPKSAFREHAITSSGWTSVNRPYASSSLPEPPHNTPVASLADALLAQPRYASWRPAEGVAGAAYNAAHNTQHSNKRRRSHSTHRSKGKGKADTHTTYPSDDHTTSDADISQSESESDDIDISPPPPSKKRARYQLGRSETEASSAPPEMGRAPPEMERKKGGKSKRFTAEDARAAQWLLNLHYQDAGLARGPDGVVRTNEGVVEKGGRCE</sequence>
<feature type="compositionally biased region" description="Low complexity" evidence="1">
    <location>
        <begin position="300"/>
        <end position="312"/>
    </location>
</feature>
<feature type="compositionally biased region" description="Basic and acidic residues" evidence="1">
    <location>
        <begin position="414"/>
        <end position="430"/>
    </location>
</feature>
<feature type="compositionally biased region" description="Basic residues" evidence="1">
    <location>
        <begin position="398"/>
        <end position="413"/>
    </location>
</feature>
<dbReference type="Proteomes" id="UP001337655">
    <property type="component" value="Unassembled WGS sequence"/>
</dbReference>
<dbReference type="InterPro" id="IPR051642">
    <property type="entry name" value="SWI6-like"/>
</dbReference>
<evidence type="ECO:0000313" key="4">
    <source>
        <dbReference type="Proteomes" id="UP001337655"/>
    </source>
</evidence>
<dbReference type="GO" id="GO:0000981">
    <property type="term" value="F:DNA-binding transcription factor activity, RNA polymerase II-specific"/>
    <property type="evidence" value="ECO:0007669"/>
    <property type="project" value="UniProtKB-ARBA"/>
</dbReference>
<comment type="caution">
    <text evidence="3">The sequence shown here is derived from an EMBL/GenBank/DDBJ whole genome shotgun (WGS) entry which is preliminary data.</text>
</comment>
<evidence type="ECO:0000313" key="3">
    <source>
        <dbReference type="EMBL" id="KAK5175768.1"/>
    </source>
</evidence>
<gene>
    <name evidence="3" type="ORF">LTR77_000908</name>
</gene>
<dbReference type="PANTHER" id="PTHR43828:SF5">
    <property type="entry name" value="TRANSCRIPTIONAL REPRESSOR XBP1"/>
    <property type="match status" value="1"/>
</dbReference>
<dbReference type="EMBL" id="JAVRRT010000001">
    <property type="protein sequence ID" value="KAK5175768.1"/>
    <property type="molecule type" value="Genomic_DNA"/>
</dbReference>
<dbReference type="InterPro" id="IPR036887">
    <property type="entry name" value="HTH_APSES_sf"/>
</dbReference>
<dbReference type="GO" id="GO:0033309">
    <property type="term" value="C:SBF transcription complex"/>
    <property type="evidence" value="ECO:0007669"/>
    <property type="project" value="TreeGrafter"/>
</dbReference>
<feature type="compositionally biased region" description="Polar residues" evidence="1">
    <location>
        <begin position="1"/>
        <end position="10"/>
    </location>
</feature>
<accession>A0AAV9PTV5</accession>
<dbReference type="AlphaFoldDB" id="A0AAV9PTV5"/>
<dbReference type="PROSITE" id="PS51299">
    <property type="entry name" value="HTH_APSES"/>
    <property type="match status" value="1"/>
</dbReference>
<dbReference type="RefSeq" id="XP_064664406.1">
    <property type="nucleotide sequence ID" value="XM_064798172.1"/>
</dbReference>
<feature type="region of interest" description="Disordered" evidence="1">
    <location>
        <begin position="392"/>
        <end position="492"/>
    </location>
</feature>
<feature type="region of interest" description="Disordered" evidence="1">
    <location>
        <begin position="264"/>
        <end position="328"/>
    </location>
</feature>
<dbReference type="PANTHER" id="PTHR43828">
    <property type="entry name" value="ASPARAGINASE"/>
    <property type="match status" value="1"/>
</dbReference>
<feature type="region of interest" description="Disordered" evidence="1">
    <location>
        <begin position="1"/>
        <end position="55"/>
    </location>
</feature>
<reference evidence="3 4" key="1">
    <citation type="submission" date="2023-08" db="EMBL/GenBank/DDBJ databases">
        <title>Black Yeasts Isolated from many extreme environments.</title>
        <authorList>
            <person name="Coleine C."/>
            <person name="Stajich J.E."/>
            <person name="Selbmann L."/>
        </authorList>
    </citation>
    <scope>NUCLEOTIDE SEQUENCE [LARGE SCALE GENOMIC DNA]</scope>
    <source>
        <strain evidence="3 4">CCFEE 5935</strain>
    </source>
</reference>
<feature type="compositionally biased region" description="Low complexity" evidence="1">
    <location>
        <begin position="265"/>
        <end position="285"/>
    </location>
</feature>